<reference evidence="3" key="1">
    <citation type="submission" date="2020-06" db="EMBL/GenBank/DDBJ databases">
        <authorList>
            <consortium name="Plant Systems Biology data submission"/>
        </authorList>
    </citation>
    <scope>NUCLEOTIDE SEQUENCE</scope>
    <source>
        <strain evidence="3">D6</strain>
    </source>
</reference>
<sequence>MRTELLSLFLSVFVLYCFLRPGNNQDVAEGRRLRLTRSESSDCQQHDRQTTFELPHSIITKTLYAAEISAMTYSTRLFQTPEKGDFDFMEQFFDLDDVALVARRDGVCYAAFRGTVATNLLDIYQIFDDKPKSVNGCLVRRGYHRAYFALYYNRFMAKVEDCMNTGGTELVVTGHSQGGSNAMIAFLDLQRFNPTAITFGAMRALVEPCDTVDSSKIYRYTNVGYNLYDGWSNCLEIKGVHMGHSIMLDANSTSPAVYLGLDEDINRSPITRDVHSGWIYWDALEAMLEKAKLERDLDACTSRSPDAPLTVKLRGWEDGHWCSRPDECQTGSTCVEGECVAIEGN</sequence>
<protein>
    <recommendedName>
        <fullName evidence="2">Fungal lipase-type domain-containing protein</fullName>
    </recommendedName>
</protein>
<proteinExistence type="predicted"/>
<dbReference type="EMBL" id="CAICTM010001408">
    <property type="protein sequence ID" value="CAB9523380.1"/>
    <property type="molecule type" value="Genomic_DNA"/>
</dbReference>
<comment type="caution">
    <text evidence="3">The sequence shown here is derived from an EMBL/GenBank/DDBJ whole genome shotgun (WGS) entry which is preliminary data.</text>
</comment>
<dbReference type="AlphaFoldDB" id="A0A9N8EN59"/>
<keyword evidence="4" id="KW-1185">Reference proteome</keyword>
<name>A0A9N8EN59_9STRA</name>
<evidence type="ECO:0000256" key="1">
    <source>
        <dbReference type="SAM" id="SignalP"/>
    </source>
</evidence>
<dbReference type="InterPro" id="IPR002921">
    <property type="entry name" value="Fungal_lipase-type"/>
</dbReference>
<dbReference type="InterPro" id="IPR029058">
    <property type="entry name" value="AB_hydrolase_fold"/>
</dbReference>
<dbReference type="Proteomes" id="UP001153069">
    <property type="component" value="Unassembled WGS sequence"/>
</dbReference>
<dbReference type="GO" id="GO:0006629">
    <property type="term" value="P:lipid metabolic process"/>
    <property type="evidence" value="ECO:0007669"/>
    <property type="project" value="InterPro"/>
</dbReference>
<feature type="domain" description="Fungal lipase-type" evidence="2">
    <location>
        <begin position="111"/>
        <end position="201"/>
    </location>
</feature>
<evidence type="ECO:0000259" key="2">
    <source>
        <dbReference type="Pfam" id="PF01764"/>
    </source>
</evidence>
<evidence type="ECO:0000313" key="4">
    <source>
        <dbReference type="Proteomes" id="UP001153069"/>
    </source>
</evidence>
<dbReference type="OrthoDB" id="55421at2759"/>
<gene>
    <name evidence="3" type="ORF">SEMRO_1410_G270270.1</name>
</gene>
<dbReference type="Pfam" id="PF01764">
    <property type="entry name" value="Lipase_3"/>
    <property type="match status" value="1"/>
</dbReference>
<dbReference type="Gene3D" id="3.40.50.1820">
    <property type="entry name" value="alpha/beta hydrolase"/>
    <property type="match status" value="1"/>
</dbReference>
<accession>A0A9N8EN59</accession>
<evidence type="ECO:0000313" key="3">
    <source>
        <dbReference type="EMBL" id="CAB9523380.1"/>
    </source>
</evidence>
<organism evidence="3 4">
    <name type="scientific">Seminavis robusta</name>
    <dbReference type="NCBI Taxonomy" id="568900"/>
    <lineage>
        <taxon>Eukaryota</taxon>
        <taxon>Sar</taxon>
        <taxon>Stramenopiles</taxon>
        <taxon>Ochrophyta</taxon>
        <taxon>Bacillariophyta</taxon>
        <taxon>Bacillariophyceae</taxon>
        <taxon>Bacillariophycidae</taxon>
        <taxon>Naviculales</taxon>
        <taxon>Naviculaceae</taxon>
        <taxon>Seminavis</taxon>
    </lineage>
</organism>
<keyword evidence="1" id="KW-0732">Signal</keyword>
<dbReference type="SUPFAM" id="SSF53474">
    <property type="entry name" value="alpha/beta-Hydrolases"/>
    <property type="match status" value="1"/>
</dbReference>
<feature type="chain" id="PRO_5040427095" description="Fungal lipase-type domain-containing protein" evidence="1">
    <location>
        <begin position="25"/>
        <end position="345"/>
    </location>
</feature>
<feature type="signal peptide" evidence="1">
    <location>
        <begin position="1"/>
        <end position="24"/>
    </location>
</feature>